<evidence type="ECO:0000259" key="3">
    <source>
        <dbReference type="Pfam" id="PF02550"/>
    </source>
</evidence>
<evidence type="ECO:0000313" key="6">
    <source>
        <dbReference type="Proteomes" id="UP000634522"/>
    </source>
</evidence>
<accession>A0ABX1NBH7</accession>
<dbReference type="Gene3D" id="3.40.1080.20">
    <property type="entry name" value="Acetyl-CoA hydrolase/transferase C-terminal domain"/>
    <property type="match status" value="1"/>
</dbReference>
<proteinExistence type="inferred from homology"/>
<dbReference type="SUPFAM" id="SSF100950">
    <property type="entry name" value="NagB/RpiA/CoA transferase-like"/>
    <property type="match status" value="2"/>
</dbReference>
<evidence type="ECO:0000313" key="5">
    <source>
        <dbReference type="EMBL" id="NMF96636.1"/>
    </source>
</evidence>
<dbReference type="PANTHER" id="PTHR21432">
    <property type="entry name" value="ACETYL-COA HYDROLASE-RELATED"/>
    <property type="match status" value="1"/>
</dbReference>
<reference evidence="5 6" key="1">
    <citation type="submission" date="2019-12" db="EMBL/GenBank/DDBJ databases">
        <title>Comparative genomics gives insights into the taxonomy of the Azoarcus-Aromatoleum group and reveals separate origins of nif in the plant-associated Azoarcus and non-plant-associated Aromatoleum sub-groups.</title>
        <authorList>
            <person name="Lafos M."/>
            <person name="Maluk M."/>
            <person name="Batista M."/>
            <person name="Junghare M."/>
            <person name="Carmona M."/>
            <person name="Faoro H."/>
            <person name="Cruz L.M."/>
            <person name="Battistoni F."/>
            <person name="De Souza E."/>
            <person name="Pedrosa F."/>
            <person name="Chen W.-M."/>
            <person name="Poole P.S."/>
            <person name="Dixon R.A."/>
            <person name="James E.K."/>
        </authorList>
    </citation>
    <scope>NUCLEOTIDE SEQUENCE [LARGE SCALE GENOMIC DNA]</scope>
    <source>
        <strain evidence="5 6">T</strain>
    </source>
</reference>
<dbReference type="Pfam" id="PF13336">
    <property type="entry name" value="AcetylCoA_hyd_C"/>
    <property type="match status" value="1"/>
</dbReference>
<comment type="caution">
    <text evidence="5">The sequence shown here is derived from an EMBL/GenBank/DDBJ whole genome shotgun (WGS) entry which is preliminary data.</text>
</comment>
<dbReference type="Pfam" id="PF02550">
    <property type="entry name" value="AcetylCoA_hydro"/>
    <property type="match status" value="1"/>
</dbReference>
<feature type="domain" description="Acetyl-CoA hydrolase/transferase N-terminal" evidence="3">
    <location>
        <begin position="29"/>
        <end position="181"/>
    </location>
</feature>
<dbReference type="RefSeq" id="WP_083447104.1">
    <property type="nucleotide sequence ID" value="NZ_WTVS01000006.1"/>
</dbReference>
<dbReference type="PANTHER" id="PTHR21432:SF20">
    <property type="entry name" value="ACETYL-COA HYDROLASE"/>
    <property type="match status" value="1"/>
</dbReference>
<name>A0ABX1NBH7_9RHOO</name>
<sequence length="437" mass="46264">MTTPRGKRLQLSHLQDLRSALPDAPRIVLHSACAEPPRLTQQLSEAAEVFRGATVYGLMPMGEAPYAGIEAAKHLSIQALFPGKGLREPINSGRASFRRCTLSEIPTLFISGEIRADLLLLQVSTPDENGRMSLGVSVDYMRAVLAQDPIVVAEVNPQMPFTCGDTALLPEEVDFVVNANRGPQVVRAADTDETDDVDRTIAGNIAGLISSGAVLQAGIGALPDLVFTELSHLYDLGIHSGIITDGVRPLIERGVVTNATKKVLPGKTVTTMAAGTRSFYGFLDHNPLVEFHPCSFTHALDVLAAIDGLVAINSVLQVDINGSANAEQIGGRVISTPGGLPDFARGASAAKGGMSIIALRAATKGGAVSNIVTTFGRGVPTTIGAQDIDYVVTEYGVARLRNKSPAQRALELSAVAHPDFRAALRRGETFNRTMENS</sequence>
<dbReference type="InterPro" id="IPR038460">
    <property type="entry name" value="AcetylCoA_hyd_C_sf"/>
</dbReference>
<dbReference type="InterPro" id="IPR026888">
    <property type="entry name" value="AcetylCoA_hyd_C"/>
</dbReference>
<evidence type="ECO:0000256" key="1">
    <source>
        <dbReference type="ARBA" id="ARBA00009632"/>
    </source>
</evidence>
<dbReference type="InterPro" id="IPR046433">
    <property type="entry name" value="ActCoA_hydro"/>
</dbReference>
<dbReference type="InterPro" id="IPR003702">
    <property type="entry name" value="ActCoA_hydro_N"/>
</dbReference>
<evidence type="ECO:0000256" key="2">
    <source>
        <dbReference type="ARBA" id="ARBA00022679"/>
    </source>
</evidence>
<feature type="domain" description="Acetyl-CoA hydrolase/transferase C-terminal" evidence="4">
    <location>
        <begin position="275"/>
        <end position="425"/>
    </location>
</feature>
<evidence type="ECO:0000259" key="4">
    <source>
        <dbReference type="Pfam" id="PF13336"/>
    </source>
</evidence>
<dbReference type="InterPro" id="IPR037171">
    <property type="entry name" value="NagB/RpiA_transferase-like"/>
</dbReference>
<protein>
    <submittedName>
        <fullName evidence="5">4-hydroxybutyrate CoA-transferase</fullName>
    </submittedName>
</protein>
<dbReference type="Gene3D" id="3.30.750.70">
    <property type="entry name" value="4-hydroxybutyrate coenzyme like domains"/>
    <property type="match status" value="1"/>
</dbReference>
<organism evidence="5 6">
    <name type="scientific">Aromatoleum toluolicum</name>
    <dbReference type="NCBI Taxonomy" id="90060"/>
    <lineage>
        <taxon>Bacteria</taxon>
        <taxon>Pseudomonadati</taxon>
        <taxon>Pseudomonadota</taxon>
        <taxon>Betaproteobacteria</taxon>
        <taxon>Rhodocyclales</taxon>
        <taxon>Rhodocyclaceae</taxon>
        <taxon>Aromatoleum</taxon>
    </lineage>
</organism>
<dbReference type="Proteomes" id="UP000634522">
    <property type="component" value="Unassembled WGS sequence"/>
</dbReference>
<keyword evidence="6" id="KW-1185">Reference proteome</keyword>
<dbReference type="EMBL" id="WTVS01000006">
    <property type="protein sequence ID" value="NMF96636.1"/>
    <property type="molecule type" value="Genomic_DNA"/>
</dbReference>
<keyword evidence="2" id="KW-0808">Transferase</keyword>
<gene>
    <name evidence="5" type="ORF">GPA27_04465</name>
</gene>
<comment type="similarity">
    <text evidence="1">Belongs to the acetyl-CoA hydrolase/transferase family.</text>
</comment>
<dbReference type="Gene3D" id="3.40.1080.10">
    <property type="entry name" value="Glutaconate Coenzyme A-transferase"/>
    <property type="match status" value="1"/>
</dbReference>